<dbReference type="SUPFAM" id="SSF53474">
    <property type="entry name" value="alpha/beta-Hydrolases"/>
    <property type="match status" value="1"/>
</dbReference>
<dbReference type="Pfam" id="PF12146">
    <property type="entry name" value="Hydrolase_4"/>
    <property type="match status" value="1"/>
</dbReference>
<dbReference type="RefSeq" id="WP_343185681.1">
    <property type="nucleotide sequence ID" value="NZ_JBCITM010000006.1"/>
</dbReference>
<reference evidence="4 5" key="1">
    <citation type="submission" date="2024-04" db="EMBL/GenBank/DDBJ databases">
        <title>Genome sequencing and metabolic network reconstruction of aminoacids and betaine degradation by Anoxynatronum sibiricum.</title>
        <authorList>
            <person name="Detkova E.N."/>
            <person name="Boltjanskaja Y.V."/>
            <person name="Mardanov A.V."/>
            <person name="Kevbrin V."/>
        </authorList>
    </citation>
    <scope>NUCLEOTIDE SEQUENCE [LARGE SCALE GENOMIC DNA]</scope>
    <source>
        <strain evidence="4 5">Z-7981</strain>
    </source>
</reference>
<dbReference type="InterPro" id="IPR029058">
    <property type="entry name" value="AB_hydrolase_fold"/>
</dbReference>
<feature type="domain" description="Serine aminopeptidase S33" evidence="3">
    <location>
        <begin position="109"/>
        <end position="348"/>
    </location>
</feature>
<dbReference type="InterPro" id="IPR022742">
    <property type="entry name" value="Hydrolase_4"/>
</dbReference>
<keyword evidence="2" id="KW-0472">Membrane</keyword>
<organism evidence="4 5">
    <name type="scientific">Anoxynatronum sibiricum</name>
    <dbReference type="NCBI Taxonomy" id="210623"/>
    <lineage>
        <taxon>Bacteria</taxon>
        <taxon>Bacillati</taxon>
        <taxon>Bacillota</taxon>
        <taxon>Clostridia</taxon>
        <taxon>Eubacteriales</taxon>
        <taxon>Clostridiaceae</taxon>
        <taxon>Anoxynatronum</taxon>
    </lineage>
</organism>
<evidence type="ECO:0000256" key="1">
    <source>
        <dbReference type="ARBA" id="ARBA00022801"/>
    </source>
</evidence>
<evidence type="ECO:0000313" key="4">
    <source>
        <dbReference type="EMBL" id="MEN1760360.1"/>
    </source>
</evidence>
<dbReference type="EMBL" id="JBCITM010000006">
    <property type="protein sequence ID" value="MEN1760360.1"/>
    <property type="molecule type" value="Genomic_DNA"/>
</dbReference>
<accession>A0ABU9VU32</accession>
<dbReference type="InterPro" id="IPR002410">
    <property type="entry name" value="Peptidase_S33"/>
</dbReference>
<keyword evidence="1 4" id="KW-0378">Hydrolase</keyword>
<evidence type="ECO:0000313" key="5">
    <source>
        <dbReference type="Proteomes" id="UP001407405"/>
    </source>
</evidence>
<sequence>MIQAAGMFCRGVKKMVIFLLYAILGVVVLCLAALVVLSPNKVKEVTDLNDAALDNSIAEKQFVEINGVKMGMIIKSKDVSNPVLLFLHGGPGMPEYFLTEDYPTGMENYFTVVWWDQRGAGLSYGNDIDCSTITTEQYIEDIIAATHYLAKRFGKDKIYLMAHSGGTYFGIQAVHKVPQLYEAYIGVAQIAYQVESERLAYDYMLGHYMKEGDRKTVKKLQDNDYLSEEYKKIRDDVMHRAGIGTTRDMKSVIKGVFLSSLKNREYSLVEKINLWRGKVLLSNHKHLQINEDLREKCTTFEVPIYFFSGAYDYTVNYKMSEEYLQLIDAPLKCFYLFENSAHSPFFEEPDKVALIFKSDIIKKQ</sequence>
<proteinExistence type="predicted"/>
<keyword evidence="2" id="KW-0812">Transmembrane</keyword>
<gene>
    <name evidence="4" type="ORF">AAIG11_07745</name>
</gene>
<dbReference type="PRINTS" id="PR00793">
    <property type="entry name" value="PROAMNOPTASE"/>
</dbReference>
<feature type="transmembrane region" description="Helical" evidence="2">
    <location>
        <begin position="16"/>
        <end position="37"/>
    </location>
</feature>
<dbReference type="Proteomes" id="UP001407405">
    <property type="component" value="Unassembled WGS sequence"/>
</dbReference>
<comment type="caution">
    <text evidence="4">The sequence shown here is derived from an EMBL/GenBank/DDBJ whole genome shotgun (WGS) entry which is preliminary data.</text>
</comment>
<keyword evidence="5" id="KW-1185">Reference proteome</keyword>
<protein>
    <submittedName>
        <fullName evidence="4">Alpha/beta hydrolase</fullName>
    </submittedName>
</protein>
<evidence type="ECO:0000256" key="2">
    <source>
        <dbReference type="SAM" id="Phobius"/>
    </source>
</evidence>
<dbReference type="Gene3D" id="3.40.50.1820">
    <property type="entry name" value="alpha/beta hydrolase"/>
    <property type="match status" value="1"/>
</dbReference>
<dbReference type="GO" id="GO:0016787">
    <property type="term" value="F:hydrolase activity"/>
    <property type="evidence" value="ECO:0007669"/>
    <property type="project" value="UniProtKB-KW"/>
</dbReference>
<name>A0ABU9VU32_9CLOT</name>
<keyword evidence="2" id="KW-1133">Transmembrane helix</keyword>
<evidence type="ECO:0000259" key="3">
    <source>
        <dbReference type="Pfam" id="PF12146"/>
    </source>
</evidence>